<dbReference type="AlphaFoldDB" id="A0AAN4Z6N2"/>
<feature type="non-terminal residue" evidence="2">
    <location>
        <position position="1"/>
    </location>
</feature>
<dbReference type="EMBL" id="BTRK01000002">
    <property type="protein sequence ID" value="GMR35318.1"/>
    <property type="molecule type" value="Genomic_DNA"/>
</dbReference>
<protein>
    <submittedName>
        <fullName evidence="2">Uncharacterized protein</fullName>
    </submittedName>
</protein>
<feature type="region of interest" description="Disordered" evidence="1">
    <location>
        <begin position="23"/>
        <end position="54"/>
    </location>
</feature>
<evidence type="ECO:0000313" key="3">
    <source>
        <dbReference type="Proteomes" id="UP001328107"/>
    </source>
</evidence>
<dbReference type="Proteomes" id="UP001328107">
    <property type="component" value="Unassembled WGS sequence"/>
</dbReference>
<gene>
    <name evidence="2" type="ORF">PMAYCL1PPCAC_05513</name>
</gene>
<evidence type="ECO:0000313" key="2">
    <source>
        <dbReference type="EMBL" id="GMR35318.1"/>
    </source>
</evidence>
<sequence>TLECALRRRGDLLRVAVRLGETSGGDDARLRGGSHVRPGLPRGSRDRRRQAGDPCVREGLSFDGGAAVVRLEELLLLLGARARGRRGLIFFWVHG</sequence>
<name>A0AAN4Z6N2_9BILA</name>
<comment type="caution">
    <text evidence="2">The sequence shown here is derived from an EMBL/GenBank/DDBJ whole genome shotgun (WGS) entry which is preliminary data.</text>
</comment>
<proteinExistence type="predicted"/>
<reference evidence="3" key="1">
    <citation type="submission" date="2022-10" db="EMBL/GenBank/DDBJ databases">
        <title>Genome assembly of Pristionchus species.</title>
        <authorList>
            <person name="Yoshida K."/>
            <person name="Sommer R.J."/>
        </authorList>
    </citation>
    <scope>NUCLEOTIDE SEQUENCE [LARGE SCALE GENOMIC DNA]</scope>
    <source>
        <strain evidence="3">RS5460</strain>
    </source>
</reference>
<evidence type="ECO:0000256" key="1">
    <source>
        <dbReference type="SAM" id="MobiDB-lite"/>
    </source>
</evidence>
<accession>A0AAN4Z6N2</accession>
<organism evidence="2 3">
    <name type="scientific">Pristionchus mayeri</name>
    <dbReference type="NCBI Taxonomy" id="1317129"/>
    <lineage>
        <taxon>Eukaryota</taxon>
        <taxon>Metazoa</taxon>
        <taxon>Ecdysozoa</taxon>
        <taxon>Nematoda</taxon>
        <taxon>Chromadorea</taxon>
        <taxon>Rhabditida</taxon>
        <taxon>Rhabditina</taxon>
        <taxon>Diplogasteromorpha</taxon>
        <taxon>Diplogasteroidea</taxon>
        <taxon>Neodiplogasteridae</taxon>
        <taxon>Pristionchus</taxon>
    </lineage>
</organism>
<keyword evidence="3" id="KW-1185">Reference proteome</keyword>